<organism evidence="2">
    <name type="scientific">Candidatus Kentrum sp. DK</name>
    <dbReference type="NCBI Taxonomy" id="2126562"/>
    <lineage>
        <taxon>Bacteria</taxon>
        <taxon>Pseudomonadati</taxon>
        <taxon>Pseudomonadota</taxon>
        <taxon>Gammaproteobacteria</taxon>
        <taxon>Candidatus Kentrum</taxon>
    </lineage>
</organism>
<dbReference type="EMBL" id="CAADEY010000028">
    <property type="protein sequence ID" value="VFJ50169.1"/>
    <property type="molecule type" value="Genomic_DNA"/>
</dbReference>
<feature type="region of interest" description="Disordered" evidence="1">
    <location>
        <begin position="83"/>
        <end position="105"/>
    </location>
</feature>
<accession>A0A450SCN4</accession>
<name>A0A450SCN4_9GAMM</name>
<evidence type="ECO:0000256" key="1">
    <source>
        <dbReference type="SAM" id="MobiDB-lite"/>
    </source>
</evidence>
<reference evidence="2" key="1">
    <citation type="submission" date="2019-02" db="EMBL/GenBank/DDBJ databases">
        <authorList>
            <person name="Gruber-Vodicka R. H."/>
            <person name="Seah K. B. B."/>
        </authorList>
    </citation>
    <scope>NUCLEOTIDE SEQUENCE</scope>
    <source>
        <strain evidence="2">BECK_DK161</strain>
    </source>
</reference>
<dbReference type="AlphaFoldDB" id="A0A450SCN4"/>
<feature type="region of interest" description="Disordered" evidence="1">
    <location>
        <begin position="46"/>
        <end position="68"/>
    </location>
</feature>
<evidence type="ECO:0000313" key="2">
    <source>
        <dbReference type="EMBL" id="VFJ50169.1"/>
    </source>
</evidence>
<protein>
    <submittedName>
        <fullName evidence="2">Uncharacterized protein</fullName>
    </submittedName>
</protein>
<proteinExistence type="predicted"/>
<gene>
    <name evidence="2" type="ORF">BECKDK2373C_GA0170839_102812</name>
</gene>
<sequence length="105" mass="10983">MDIGNVGPSGFVLGFAPLTPTYPGWRTGFGNRNLVRPDLNRAATLSRSHAPCGQEPLPGSSRFRTADPACPGEVLGARRNVITGAHGNDDKGGGFGVRSIIPKMP</sequence>